<dbReference type="Pfam" id="PF11258">
    <property type="entry name" value="DUF3048"/>
    <property type="match status" value="1"/>
</dbReference>
<protein>
    <recommendedName>
        <fullName evidence="5">DUF3048 domain-containing protein</fullName>
    </recommendedName>
</protein>
<dbReference type="AlphaFoldDB" id="A0A2M7BEP7"/>
<evidence type="ECO:0008006" key="5">
    <source>
        <dbReference type="Google" id="ProtNLM"/>
    </source>
</evidence>
<dbReference type="InterPro" id="IPR021416">
    <property type="entry name" value="DUF3048_N"/>
</dbReference>
<dbReference type="InterPro" id="IPR035328">
    <property type="entry name" value="DUF3048_C"/>
</dbReference>
<dbReference type="Proteomes" id="UP000230399">
    <property type="component" value="Unassembled WGS sequence"/>
</dbReference>
<accession>A0A2M7BEP7</accession>
<feature type="domain" description="DUF3048" evidence="2">
    <location>
        <begin position="296"/>
        <end position="401"/>
    </location>
</feature>
<comment type="caution">
    <text evidence="3">The sequence shown here is derived from an EMBL/GenBank/DDBJ whole genome shotgun (WGS) entry which is preliminary data.</text>
</comment>
<dbReference type="EMBL" id="PEVD01000022">
    <property type="protein sequence ID" value="PIV01566.1"/>
    <property type="molecule type" value="Genomic_DNA"/>
</dbReference>
<feature type="domain" description="DUF3048" evidence="1">
    <location>
        <begin position="88"/>
        <end position="254"/>
    </location>
</feature>
<evidence type="ECO:0000313" key="4">
    <source>
        <dbReference type="Proteomes" id="UP000230399"/>
    </source>
</evidence>
<name>A0A2M7BEP7_9BACT</name>
<dbReference type="InterPro" id="IPR023158">
    <property type="entry name" value="YerB-like_sf"/>
</dbReference>
<evidence type="ECO:0000259" key="2">
    <source>
        <dbReference type="Pfam" id="PF17479"/>
    </source>
</evidence>
<proteinExistence type="predicted"/>
<evidence type="ECO:0000259" key="1">
    <source>
        <dbReference type="Pfam" id="PF11258"/>
    </source>
</evidence>
<gene>
    <name evidence="3" type="ORF">COS55_01570</name>
</gene>
<dbReference type="Pfam" id="PF17479">
    <property type="entry name" value="DUF3048_C"/>
    <property type="match status" value="1"/>
</dbReference>
<evidence type="ECO:0000313" key="3">
    <source>
        <dbReference type="EMBL" id="PIV01566.1"/>
    </source>
</evidence>
<sequence length="412" mass="46512">MTINFMSKKLSFVLSLVGLYLVSTGISFAVFNFTKVGDMLVFETPVPSVSQPPTESGFGPIVSLVGPKDQVCPINGEKFTKIEKELWEVKRPLLVMIENHEDSRPQSGLSKADVVYEAVSEGAITRLMAVFYCGNAAYSGNGVYDIGPVRSARTYFLDWASEYSDFPLYNHVGGANCSSESPGGPCTTDKRVQALEQIQSYGWLSEKTRSDLNQFALDYRVCRREPDRIGHPVATEHSMYCSTEALWATAEKRGLTNVNYKDQLWDKNYRSWLFKDDSPSSGSVSPEFDFWRDYKAYAVRWNYDKTTNSYRRVNGGEPFIDFNNKEQISARNVIIQFAKETGPVDIHKHLLYETVGTGKALVFQDGLVIEGKWSKKSRTDRTLFYNSTGSEVKFNRGQVWIEVLPTTGKVNY</sequence>
<organism evidence="3 4">
    <name type="scientific">Candidatus Shapirobacteria bacterium CG03_land_8_20_14_0_80_40_19</name>
    <dbReference type="NCBI Taxonomy" id="1974880"/>
    <lineage>
        <taxon>Bacteria</taxon>
        <taxon>Candidatus Shapironibacteriota</taxon>
    </lineage>
</organism>
<reference evidence="4" key="1">
    <citation type="submission" date="2017-09" db="EMBL/GenBank/DDBJ databases">
        <title>Depth-based differentiation of microbial function through sediment-hosted aquifers and enrichment of novel symbionts in the deep terrestrial subsurface.</title>
        <authorList>
            <person name="Probst A.J."/>
            <person name="Ladd B."/>
            <person name="Jarett J.K."/>
            <person name="Geller-Mcgrath D.E."/>
            <person name="Sieber C.M.K."/>
            <person name="Emerson J.B."/>
            <person name="Anantharaman K."/>
            <person name="Thomas B.C."/>
            <person name="Malmstrom R."/>
            <person name="Stieglmeier M."/>
            <person name="Klingl A."/>
            <person name="Woyke T."/>
            <person name="Ryan C.M."/>
            <person name="Banfield J.F."/>
        </authorList>
    </citation>
    <scope>NUCLEOTIDE SEQUENCE [LARGE SCALE GENOMIC DNA]</scope>
</reference>
<dbReference type="Gene3D" id="3.50.90.10">
    <property type="entry name" value="YerB-like"/>
    <property type="match status" value="1"/>
</dbReference>
<dbReference type="SUPFAM" id="SSF159774">
    <property type="entry name" value="YerB-like"/>
    <property type="match status" value="1"/>
</dbReference>